<comment type="caution">
    <text evidence="3">The sequence shown here is derived from an EMBL/GenBank/DDBJ whole genome shotgun (WGS) entry which is preliminary data.</text>
</comment>
<dbReference type="GO" id="GO:0044547">
    <property type="term" value="F:DNA topoisomerase binding"/>
    <property type="evidence" value="ECO:0007669"/>
    <property type="project" value="TreeGrafter"/>
</dbReference>
<dbReference type="InterPro" id="IPR052709">
    <property type="entry name" value="Transposase-MT_Hybrid"/>
</dbReference>
<proteinExistence type="predicted"/>
<dbReference type="GO" id="GO:0006303">
    <property type="term" value="P:double-strand break repair via nonhomologous end joining"/>
    <property type="evidence" value="ECO:0007669"/>
    <property type="project" value="TreeGrafter"/>
</dbReference>
<protein>
    <recommendedName>
        <fullName evidence="2">Mos1 transposase HTH domain-containing protein</fullName>
    </recommendedName>
</protein>
<evidence type="ECO:0000259" key="2">
    <source>
        <dbReference type="Pfam" id="PF17906"/>
    </source>
</evidence>
<gene>
    <name evidence="3" type="ORF">AVEN_196409_1</name>
</gene>
<dbReference type="PANTHER" id="PTHR46060:SF2">
    <property type="entry name" value="HISTONE-LYSINE N-METHYLTRANSFERASE SETMAR"/>
    <property type="match status" value="1"/>
</dbReference>
<evidence type="ECO:0000313" key="3">
    <source>
        <dbReference type="EMBL" id="GBL83578.1"/>
    </source>
</evidence>
<dbReference type="PANTHER" id="PTHR46060">
    <property type="entry name" value="MARINER MOS1 TRANSPOSASE-LIKE PROTEIN"/>
    <property type="match status" value="1"/>
</dbReference>
<dbReference type="GO" id="GO:0031297">
    <property type="term" value="P:replication fork processing"/>
    <property type="evidence" value="ECO:0007669"/>
    <property type="project" value="TreeGrafter"/>
</dbReference>
<dbReference type="InterPro" id="IPR041426">
    <property type="entry name" value="Mos1_HTH"/>
</dbReference>
<dbReference type="Pfam" id="PF17906">
    <property type="entry name" value="HTH_48"/>
    <property type="match status" value="1"/>
</dbReference>
<dbReference type="GO" id="GO:0044774">
    <property type="term" value="P:mitotic DNA integrity checkpoint signaling"/>
    <property type="evidence" value="ECO:0007669"/>
    <property type="project" value="TreeGrafter"/>
</dbReference>
<feature type="compositionally biased region" description="Basic and acidic residues" evidence="1">
    <location>
        <begin position="89"/>
        <end position="101"/>
    </location>
</feature>
<dbReference type="AlphaFoldDB" id="A0A4Y2AV24"/>
<dbReference type="GO" id="GO:0042800">
    <property type="term" value="F:histone H3K4 methyltransferase activity"/>
    <property type="evidence" value="ECO:0007669"/>
    <property type="project" value="TreeGrafter"/>
</dbReference>
<dbReference type="GO" id="GO:0000014">
    <property type="term" value="F:single-stranded DNA endodeoxyribonuclease activity"/>
    <property type="evidence" value="ECO:0007669"/>
    <property type="project" value="TreeGrafter"/>
</dbReference>
<dbReference type="OrthoDB" id="616263at2759"/>
<dbReference type="Proteomes" id="UP000499080">
    <property type="component" value="Unassembled WGS sequence"/>
</dbReference>
<feature type="region of interest" description="Disordered" evidence="1">
    <location>
        <begin position="82"/>
        <end position="101"/>
    </location>
</feature>
<keyword evidence="4" id="KW-1185">Reference proteome</keyword>
<evidence type="ECO:0000313" key="4">
    <source>
        <dbReference type="Proteomes" id="UP000499080"/>
    </source>
</evidence>
<dbReference type="GO" id="GO:0035861">
    <property type="term" value="C:site of double-strand break"/>
    <property type="evidence" value="ECO:0007669"/>
    <property type="project" value="TreeGrafter"/>
</dbReference>
<dbReference type="GO" id="GO:0000729">
    <property type="term" value="P:DNA double-strand break processing"/>
    <property type="evidence" value="ECO:0007669"/>
    <property type="project" value="TreeGrafter"/>
</dbReference>
<organism evidence="3 4">
    <name type="scientific">Araneus ventricosus</name>
    <name type="common">Orbweaver spider</name>
    <name type="synonym">Epeira ventricosa</name>
    <dbReference type="NCBI Taxonomy" id="182803"/>
    <lineage>
        <taxon>Eukaryota</taxon>
        <taxon>Metazoa</taxon>
        <taxon>Ecdysozoa</taxon>
        <taxon>Arthropoda</taxon>
        <taxon>Chelicerata</taxon>
        <taxon>Arachnida</taxon>
        <taxon>Araneae</taxon>
        <taxon>Araneomorphae</taxon>
        <taxon>Entelegynae</taxon>
        <taxon>Araneoidea</taxon>
        <taxon>Araneidae</taxon>
        <taxon>Araneus</taxon>
    </lineage>
</organism>
<dbReference type="GO" id="GO:0003697">
    <property type="term" value="F:single-stranded DNA binding"/>
    <property type="evidence" value="ECO:0007669"/>
    <property type="project" value="TreeGrafter"/>
</dbReference>
<dbReference type="GO" id="GO:0005634">
    <property type="term" value="C:nucleus"/>
    <property type="evidence" value="ECO:0007669"/>
    <property type="project" value="TreeGrafter"/>
</dbReference>
<dbReference type="EMBL" id="BGPR01000033">
    <property type="protein sequence ID" value="GBL83578.1"/>
    <property type="molecule type" value="Genomic_DNA"/>
</dbReference>
<name>A0A4Y2AV24_ARAVE</name>
<accession>A0A4Y2AV24</accession>
<sequence length="101" mass="11437">MADTNIEILSIFKHYFKFGHKAPVAACKIREVEGDGKISDRTAPNWYKRFKEGDLSLETMPRSGRHSVVNVKNLKQKVEMNPTISTQKLSEELGPSKDTIC</sequence>
<feature type="domain" description="Mos1 transposase HTH" evidence="2">
    <location>
        <begin position="12"/>
        <end position="54"/>
    </location>
</feature>
<reference evidence="3 4" key="1">
    <citation type="journal article" date="2019" name="Sci. Rep.">
        <title>Orb-weaving spider Araneus ventricosus genome elucidates the spidroin gene catalogue.</title>
        <authorList>
            <person name="Kono N."/>
            <person name="Nakamura H."/>
            <person name="Ohtoshi R."/>
            <person name="Moran D.A.P."/>
            <person name="Shinohara A."/>
            <person name="Yoshida Y."/>
            <person name="Fujiwara M."/>
            <person name="Mori M."/>
            <person name="Tomita M."/>
            <person name="Arakawa K."/>
        </authorList>
    </citation>
    <scope>NUCLEOTIDE SEQUENCE [LARGE SCALE GENOMIC DNA]</scope>
</reference>
<dbReference type="GO" id="GO:0046975">
    <property type="term" value="F:histone H3K36 methyltransferase activity"/>
    <property type="evidence" value="ECO:0007669"/>
    <property type="project" value="TreeGrafter"/>
</dbReference>
<evidence type="ECO:0000256" key="1">
    <source>
        <dbReference type="SAM" id="MobiDB-lite"/>
    </source>
</evidence>
<dbReference type="Gene3D" id="1.10.10.1450">
    <property type="match status" value="1"/>
</dbReference>
<dbReference type="GO" id="GO:0015074">
    <property type="term" value="P:DNA integration"/>
    <property type="evidence" value="ECO:0007669"/>
    <property type="project" value="TreeGrafter"/>
</dbReference>
<dbReference type="GO" id="GO:0000793">
    <property type="term" value="C:condensed chromosome"/>
    <property type="evidence" value="ECO:0007669"/>
    <property type="project" value="TreeGrafter"/>
</dbReference>
<dbReference type="GO" id="GO:0003690">
    <property type="term" value="F:double-stranded DNA binding"/>
    <property type="evidence" value="ECO:0007669"/>
    <property type="project" value="TreeGrafter"/>
</dbReference>